<name>A0A4T2GP90_STRSU</name>
<dbReference type="OrthoDB" id="2222673at2"/>
<feature type="transmembrane region" description="Helical" evidence="1">
    <location>
        <begin position="68"/>
        <end position="90"/>
    </location>
</feature>
<comment type="caution">
    <text evidence="2">The sequence shown here is derived from an EMBL/GenBank/DDBJ whole genome shotgun (WGS) entry which is preliminary data.</text>
</comment>
<dbReference type="InterPro" id="IPR021688">
    <property type="entry name" value="DUF3270"/>
</dbReference>
<dbReference type="Pfam" id="PF11674">
    <property type="entry name" value="DUF3270"/>
    <property type="match status" value="1"/>
</dbReference>
<dbReference type="EMBL" id="SSXO01000002">
    <property type="protein sequence ID" value="TII00357.1"/>
    <property type="molecule type" value="Genomic_DNA"/>
</dbReference>
<evidence type="ECO:0000313" key="3">
    <source>
        <dbReference type="Proteomes" id="UP000305165"/>
    </source>
</evidence>
<gene>
    <name evidence="2" type="ORF">FAJ39_04645</name>
</gene>
<protein>
    <submittedName>
        <fullName evidence="2">DUF3270 family protein</fullName>
    </submittedName>
</protein>
<keyword evidence="1" id="KW-0812">Transmembrane</keyword>
<proteinExistence type="predicted"/>
<keyword evidence="1" id="KW-0472">Membrane</keyword>
<evidence type="ECO:0000256" key="1">
    <source>
        <dbReference type="SAM" id="Phobius"/>
    </source>
</evidence>
<sequence length="105" mass="12453">MALRDYRPDLNPHEINYPKEKQARFQEYETPSENRERLRELVFFINIVIFCIITVFSAYIFLSNDFPVFLSFLLAIPCGAGGLRLVQWALKKQKQKQKQTKQVKK</sequence>
<organism evidence="2 3">
    <name type="scientific">Streptococcus suis</name>
    <dbReference type="NCBI Taxonomy" id="1307"/>
    <lineage>
        <taxon>Bacteria</taxon>
        <taxon>Bacillati</taxon>
        <taxon>Bacillota</taxon>
        <taxon>Bacilli</taxon>
        <taxon>Lactobacillales</taxon>
        <taxon>Streptococcaceae</taxon>
        <taxon>Streptococcus</taxon>
    </lineage>
</organism>
<dbReference type="AlphaFoldDB" id="A0A4T2GP90"/>
<keyword evidence="1" id="KW-1133">Transmembrane helix</keyword>
<dbReference type="Proteomes" id="UP000305165">
    <property type="component" value="Unassembled WGS sequence"/>
</dbReference>
<evidence type="ECO:0000313" key="2">
    <source>
        <dbReference type="EMBL" id="TII00357.1"/>
    </source>
</evidence>
<accession>A0A4T2GP90</accession>
<feature type="transmembrane region" description="Helical" evidence="1">
    <location>
        <begin position="41"/>
        <end position="62"/>
    </location>
</feature>
<reference evidence="2 3" key="1">
    <citation type="submission" date="2019-04" db="EMBL/GenBank/DDBJ databases">
        <title>Genome analysis of Streptococcus suis strain WUSS424.</title>
        <authorList>
            <person name="Chen H."/>
            <person name="Gao X."/>
            <person name="Wu Z."/>
        </authorList>
    </citation>
    <scope>NUCLEOTIDE SEQUENCE [LARGE SCALE GENOMIC DNA]</scope>
    <source>
        <strain evidence="2 3">WUSS424</strain>
    </source>
</reference>